<feature type="domain" description="Prepilin peptidase A24 N-terminal" evidence="2">
    <location>
        <begin position="8"/>
        <end position="84"/>
    </location>
</feature>
<accession>A0A0R1HZI3</accession>
<dbReference type="AlphaFoldDB" id="A0A0R1HZI3"/>
<keyword evidence="4" id="KW-1185">Reference proteome</keyword>
<dbReference type="GO" id="GO:0005886">
    <property type="term" value="C:plasma membrane"/>
    <property type="evidence" value="ECO:0007669"/>
    <property type="project" value="TreeGrafter"/>
</dbReference>
<feature type="transmembrane region" description="Helical" evidence="1">
    <location>
        <begin position="140"/>
        <end position="161"/>
    </location>
</feature>
<comment type="caution">
    <text evidence="3">The sequence shown here is derived from an EMBL/GenBank/DDBJ whole genome shotgun (WGS) entry which is preliminary data.</text>
</comment>
<dbReference type="RefSeq" id="WP_056942090.1">
    <property type="nucleotide sequence ID" value="NZ_AZCX01000002.1"/>
</dbReference>
<feature type="transmembrane region" description="Helical" evidence="1">
    <location>
        <begin position="83"/>
        <end position="106"/>
    </location>
</feature>
<gene>
    <name evidence="3" type="ORF">FC96_GL001251</name>
</gene>
<evidence type="ECO:0000313" key="3">
    <source>
        <dbReference type="EMBL" id="KRK48930.1"/>
    </source>
</evidence>
<feature type="transmembrane region" description="Helical" evidence="1">
    <location>
        <begin position="168"/>
        <end position="191"/>
    </location>
</feature>
<dbReference type="GO" id="GO:0006465">
    <property type="term" value="P:signal peptide processing"/>
    <property type="evidence" value="ECO:0007669"/>
    <property type="project" value="TreeGrafter"/>
</dbReference>
<organism evidence="3 4">
    <name type="scientific">Secundilactobacillus kimchicus JCM 15530</name>
    <dbReference type="NCBI Taxonomy" id="1302272"/>
    <lineage>
        <taxon>Bacteria</taxon>
        <taxon>Bacillati</taxon>
        <taxon>Bacillota</taxon>
        <taxon>Bacilli</taxon>
        <taxon>Lactobacillales</taxon>
        <taxon>Lactobacillaceae</taxon>
        <taxon>Secundilactobacillus</taxon>
    </lineage>
</organism>
<sequence>MIIVQFCIGTVIGSFLQVVNQRQLAHQSWITPRSRCDQCREPLKWYELVPIISYLSLRGRCRYCRVSIPHTTLFSELFGGLCLLQWTPTGPSTLQSLLGLGLILLANRDQTTTNLSQLWLIAAFVFALITRVFFTPPTLWTLLVVFVWAALQIVTIEFPGVGLADLDVACLVLVLFSPITATWLFLIASISALLSCLTHQRNGVPFLPHLTVAYLLILYIN</sequence>
<dbReference type="PANTHER" id="PTHR30487">
    <property type="entry name" value="TYPE 4 PREPILIN-LIKE PROTEINS LEADER PEPTIDE-PROCESSING ENZYME"/>
    <property type="match status" value="1"/>
</dbReference>
<dbReference type="GO" id="GO:0004190">
    <property type="term" value="F:aspartic-type endopeptidase activity"/>
    <property type="evidence" value="ECO:0007669"/>
    <property type="project" value="TreeGrafter"/>
</dbReference>
<dbReference type="PANTHER" id="PTHR30487:SF0">
    <property type="entry name" value="PREPILIN LEADER PEPTIDASE_N-METHYLTRANSFERASE-RELATED"/>
    <property type="match status" value="1"/>
</dbReference>
<name>A0A0R1HZI3_9LACO</name>
<feature type="transmembrane region" description="Helical" evidence="1">
    <location>
        <begin position="118"/>
        <end position="134"/>
    </location>
</feature>
<dbReference type="EMBL" id="AZCX01000002">
    <property type="protein sequence ID" value="KRK48930.1"/>
    <property type="molecule type" value="Genomic_DNA"/>
</dbReference>
<protein>
    <recommendedName>
        <fullName evidence="2">Prepilin peptidase A24 N-terminal domain-containing protein</fullName>
    </recommendedName>
</protein>
<dbReference type="PATRIC" id="fig|1302272.5.peg.1259"/>
<keyword evidence="1" id="KW-0812">Transmembrane</keyword>
<evidence type="ECO:0000313" key="4">
    <source>
        <dbReference type="Proteomes" id="UP000050911"/>
    </source>
</evidence>
<keyword evidence="1" id="KW-0472">Membrane</keyword>
<evidence type="ECO:0000256" key="1">
    <source>
        <dbReference type="SAM" id="Phobius"/>
    </source>
</evidence>
<dbReference type="OrthoDB" id="9789291at2"/>
<proteinExistence type="predicted"/>
<dbReference type="STRING" id="1302272.FC96_GL001251"/>
<feature type="transmembrane region" description="Helical" evidence="1">
    <location>
        <begin position="203"/>
        <end position="220"/>
    </location>
</feature>
<reference evidence="3 4" key="1">
    <citation type="journal article" date="2015" name="Genome Announc.">
        <title>Expanding the biotechnology potential of lactobacilli through comparative genomics of 213 strains and associated genera.</title>
        <authorList>
            <person name="Sun Z."/>
            <person name="Harris H.M."/>
            <person name="McCann A."/>
            <person name="Guo C."/>
            <person name="Argimon S."/>
            <person name="Zhang W."/>
            <person name="Yang X."/>
            <person name="Jeffery I.B."/>
            <person name="Cooney J.C."/>
            <person name="Kagawa T.F."/>
            <person name="Liu W."/>
            <person name="Song Y."/>
            <person name="Salvetti E."/>
            <person name="Wrobel A."/>
            <person name="Rasinkangas P."/>
            <person name="Parkhill J."/>
            <person name="Rea M.C."/>
            <person name="O'Sullivan O."/>
            <person name="Ritari J."/>
            <person name="Douillard F.P."/>
            <person name="Paul Ross R."/>
            <person name="Yang R."/>
            <person name="Briner A.E."/>
            <person name="Felis G.E."/>
            <person name="de Vos W.M."/>
            <person name="Barrangou R."/>
            <person name="Klaenhammer T.R."/>
            <person name="Caufield P.W."/>
            <person name="Cui Y."/>
            <person name="Zhang H."/>
            <person name="O'Toole P.W."/>
        </authorList>
    </citation>
    <scope>NUCLEOTIDE SEQUENCE [LARGE SCALE GENOMIC DNA]</scope>
    <source>
        <strain evidence="3 4">JCM 15530</strain>
    </source>
</reference>
<keyword evidence="1" id="KW-1133">Transmembrane helix</keyword>
<dbReference type="InterPro" id="IPR010627">
    <property type="entry name" value="Prepilin_pept_A24_N"/>
</dbReference>
<dbReference type="InterPro" id="IPR050882">
    <property type="entry name" value="Prepilin_peptidase/N-MTase"/>
</dbReference>
<dbReference type="Pfam" id="PF06750">
    <property type="entry name" value="A24_N_bact"/>
    <property type="match status" value="1"/>
</dbReference>
<evidence type="ECO:0000259" key="2">
    <source>
        <dbReference type="Pfam" id="PF06750"/>
    </source>
</evidence>
<dbReference type="Proteomes" id="UP000050911">
    <property type="component" value="Unassembled WGS sequence"/>
</dbReference>